<sequence length="166" mass="19117">MMMVELLVSTIAGAIVGGILVFVSTWLFDIIKIRPRFGVQVPAASKYHSTGRRKGEDVIAWKIQLTLLKGQFPIIHGVQLLNKQKTPCLLYSDNTTEHMPTGDTYIRSYKIRPVESKETINPAVSFRANCAMEEKPYYLKLYFNLNKRKIIKIPPIEIEKYLEDWQ</sequence>
<accession>A0A532V9W3</accession>
<evidence type="ECO:0000313" key="2">
    <source>
        <dbReference type="EMBL" id="TKJ43951.1"/>
    </source>
</evidence>
<reference evidence="2 3" key="1">
    <citation type="submission" date="2017-06" db="EMBL/GenBank/DDBJ databases">
        <title>Novel microbial phyla capable of carbon fixation and sulfur reduction in deep-sea sediments.</title>
        <authorList>
            <person name="Huang J."/>
            <person name="Baker B."/>
            <person name="Wang Y."/>
        </authorList>
    </citation>
    <scope>NUCLEOTIDE SEQUENCE [LARGE SCALE GENOMIC DNA]</scope>
    <source>
        <strain evidence="2">B3_TA06</strain>
    </source>
</reference>
<protein>
    <submittedName>
        <fullName evidence="2">Uncharacterized protein</fullName>
    </submittedName>
</protein>
<proteinExistence type="predicted"/>
<keyword evidence="1" id="KW-0472">Membrane</keyword>
<keyword evidence="1" id="KW-1133">Transmembrane helix</keyword>
<keyword evidence="1" id="KW-0812">Transmembrane</keyword>
<gene>
    <name evidence="2" type="ORF">CEE36_02200</name>
</gene>
<dbReference type="AlphaFoldDB" id="A0A532V9W3"/>
<comment type="caution">
    <text evidence="2">The sequence shown here is derived from an EMBL/GenBank/DDBJ whole genome shotgun (WGS) entry which is preliminary data.</text>
</comment>
<evidence type="ECO:0000313" key="3">
    <source>
        <dbReference type="Proteomes" id="UP000317778"/>
    </source>
</evidence>
<evidence type="ECO:0000256" key="1">
    <source>
        <dbReference type="SAM" id="Phobius"/>
    </source>
</evidence>
<organism evidence="2 3">
    <name type="scientific">candidate division TA06 bacterium B3_TA06</name>
    <dbReference type="NCBI Taxonomy" id="2012487"/>
    <lineage>
        <taxon>Bacteria</taxon>
        <taxon>Bacteria division TA06</taxon>
    </lineage>
</organism>
<name>A0A532V9W3_UNCT6</name>
<feature type="transmembrane region" description="Helical" evidence="1">
    <location>
        <begin position="6"/>
        <end position="28"/>
    </location>
</feature>
<dbReference type="EMBL" id="NJBO01000002">
    <property type="protein sequence ID" value="TKJ43951.1"/>
    <property type="molecule type" value="Genomic_DNA"/>
</dbReference>
<dbReference type="Proteomes" id="UP000317778">
    <property type="component" value="Unassembled WGS sequence"/>
</dbReference>